<evidence type="ECO:0000256" key="1">
    <source>
        <dbReference type="SAM" id="Coils"/>
    </source>
</evidence>
<dbReference type="InParanoid" id="A2EPM5"/>
<dbReference type="AlphaFoldDB" id="A2EPM5"/>
<dbReference type="SMR" id="A2EPM5"/>
<protein>
    <submittedName>
        <fullName evidence="2">Uncharacterized protein</fullName>
    </submittedName>
</protein>
<organism evidence="2 3">
    <name type="scientific">Trichomonas vaginalis (strain ATCC PRA-98 / G3)</name>
    <dbReference type="NCBI Taxonomy" id="412133"/>
    <lineage>
        <taxon>Eukaryota</taxon>
        <taxon>Metamonada</taxon>
        <taxon>Parabasalia</taxon>
        <taxon>Trichomonadida</taxon>
        <taxon>Trichomonadidae</taxon>
        <taxon>Trichomonas</taxon>
    </lineage>
</organism>
<gene>
    <name evidence="2" type="ORF">TVAG_131020</name>
</gene>
<evidence type="ECO:0000313" key="2">
    <source>
        <dbReference type="EMBL" id="EAY05368.1"/>
    </source>
</evidence>
<dbReference type="EMBL" id="DS113450">
    <property type="protein sequence ID" value="EAY05368.1"/>
    <property type="molecule type" value="Genomic_DNA"/>
</dbReference>
<feature type="coiled-coil region" evidence="1">
    <location>
        <begin position="95"/>
        <end position="129"/>
    </location>
</feature>
<accession>A2EPM5</accession>
<reference evidence="2" key="2">
    <citation type="journal article" date="2007" name="Science">
        <title>Draft genome sequence of the sexually transmitted pathogen Trichomonas vaginalis.</title>
        <authorList>
            <person name="Carlton J.M."/>
            <person name="Hirt R.P."/>
            <person name="Silva J.C."/>
            <person name="Delcher A.L."/>
            <person name="Schatz M."/>
            <person name="Zhao Q."/>
            <person name="Wortman J.R."/>
            <person name="Bidwell S.L."/>
            <person name="Alsmark U.C.M."/>
            <person name="Besteiro S."/>
            <person name="Sicheritz-Ponten T."/>
            <person name="Noel C.J."/>
            <person name="Dacks J.B."/>
            <person name="Foster P.G."/>
            <person name="Simillion C."/>
            <person name="Van de Peer Y."/>
            <person name="Miranda-Saavedra D."/>
            <person name="Barton G.J."/>
            <person name="Westrop G.D."/>
            <person name="Mueller S."/>
            <person name="Dessi D."/>
            <person name="Fiori P.L."/>
            <person name="Ren Q."/>
            <person name="Paulsen I."/>
            <person name="Zhang H."/>
            <person name="Bastida-Corcuera F.D."/>
            <person name="Simoes-Barbosa A."/>
            <person name="Brown M.T."/>
            <person name="Hayes R.D."/>
            <person name="Mukherjee M."/>
            <person name="Okumura C.Y."/>
            <person name="Schneider R."/>
            <person name="Smith A.J."/>
            <person name="Vanacova S."/>
            <person name="Villalvazo M."/>
            <person name="Haas B.J."/>
            <person name="Pertea M."/>
            <person name="Feldblyum T.V."/>
            <person name="Utterback T.R."/>
            <person name="Shu C.L."/>
            <person name="Osoegawa K."/>
            <person name="de Jong P.J."/>
            <person name="Hrdy I."/>
            <person name="Horvathova L."/>
            <person name="Zubacova Z."/>
            <person name="Dolezal P."/>
            <person name="Malik S.B."/>
            <person name="Logsdon J.M. Jr."/>
            <person name="Henze K."/>
            <person name="Gupta A."/>
            <person name="Wang C.C."/>
            <person name="Dunne R.L."/>
            <person name="Upcroft J.A."/>
            <person name="Upcroft P."/>
            <person name="White O."/>
            <person name="Salzberg S.L."/>
            <person name="Tang P."/>
            <person name="Chiu C.-H."/>
            <person name="Lee Y.-S."/>
            <person name="Embley T.M."/>
            <person name="Coombs G.H."/>
            <person name="Mottram J.C."/>
            <person name="Tachezy J."/>
            <person name="Fraser-Liggett C.M."/>
            <person name="Johnson P.J."/>
        </authorList>
    </citation>
    <scope>NUCLEOTIDE SEQUENCE [LARGE SCALE GENOMIC DNA]</scope>
    <source>
        <strain evidence="2">G3</strain>
    </source>
</reference>
<dbReference type="VEuPathDB" id="TrichDB:TVAGG3_0603110"/>
<sequence length="156" mass="18477">MAFVEFEPHHDIKIQSTRHAQHDLKDLGITQLPPRKPNTVNQELGWFEIEDQYQVLKVIEHLLNRTRQLENDVVFTNDNSLDPLAVRTKQQLERLKQLHEQEASLDAQIENAQKELEFLKLERKQNQKSYAKELLELDNKIKFYESASHPRRATKI</sequence>
<evidence type="ECO:0000313" key="3">
    <source>
        <dbReference type="Proteomes" id="UP000001542"/>
    </source>
</evidence>
<dbReference type="RefSeq" id="XP_001317591.1">
    <property type="nucleotide sequence ID" value="XM_001317556.1"/>
</dbReference>
<dbReference type="KEGG" id="tva:4763232"/>
<proteinExistence type="predicted"/>
<reference evidence="2" key="1">
    <citation type="submission" date="2006-10" db="EMBL/GenBank/DDBJ databases">
        <authorList>
            <person name="Amadeo P."/>
            <person name="Zhao Q."/>
            <person name="Wortman J."/>
            <person name="Fraser-Liggett C."/>
            <person name="Carlton J."/>
        </authorList>
    </citation>
    <scope>NUCLEOTIDE SEQUENCE</scope>
    <source>
        <strain evidence="2">G3</strain>
    </source>
</reference>
<keyword evidence="3" id="KW-1185">Reference proteome</keyword>
<dbReference type="VEuPathDB" id="TrichDB:TVAG_131020"/>
<dbReference type="Proteomes" id="UP000001542">
    <property type="component" value="Unassembled WGS sequence"/>
</dbReference>
<name>A2EPM5_TRIV3</name>
<keyword evidence="1" id="KW-0175">Coiled coil</keyword>